<proteinExistence type="predicted"/>
<dbReference type="InterPro" id="IPR052516">
    <property type="entry name" value="N-heterocyclic_Hydroxylase"/>
</dbReference>
<dbReference type="Proteomes" id="UP000503336">
    <property type="component" value="Chromosome"/>
</dbReference>
<sequence>MTVHKGRGFASINYPIGMNLGGDPSQALVHATPDGKFMVTLSAIDLGQGMKSVTRQIAAETLGVPIADVYVDTADSDTGPHDMGSFASRGTHRMGNAVIRAATEARKAMLEAAAEELEVNASDLETDGAGNIHVKGAPGRSITVMETSQAAQFKQGRTLAGRGIFLIPLSDVDSETGEMTPVSCFAHAALVVDLEVDDETGEVTVTEVNSAYELGRALNPKLVEQQLIGGAWMGLSHALYETTEPYYPDREHGPTDFNQYLMPGPGDVAPHHIAVLERPAEDGPYGGKGPGEMCANPLLPAVANAVFDAVGVECDTLPITPEKVLRGIRANGGARPQGRA</sequence>
<dbReference type="Pfam" id="PF20256">
    <property type="entry name" value="MoCoBD_2"/>
    <property type="match status" value="1"/>
</dbReference>
<evidence type="ECO:0000256" key="1">
    <source>
        <dbReference type="SAM" id="Coils"/>
    </source>
</evidence>
<evidence type="ECO:0000313" key="4">
    <source>
        <dbReference type="Proteomes" id="UP000503336"/>
    </source>
</evidence>
<dbReference type="GO" id="GO:0016491">
    <property type="term" value="F:oxidoreductase activity"/>
    <property type="evidence" value="ECO:0007669"/>
    <property type="project" value="InterPro"/>
</dbReference>
<feature type="coiled-coil region" evidence="1">
    <location>
        <begin position="100"/>
        <end position="127"/>
    </location>
</feature>
<reference evidence="3 4" key="1">
    <citation type="submission" date="2020-02" db="EMBL/GenBank/DDBJ databases">
        <title>complete genome sequence of Rhodobacteraceae bacterium.</title>
        <authorList>
            <person name="Park J."/>
            <person name="Kim Y.-S."/>
            <person name="Kim K.-H."/>
        </authorList>
    </citation>
    <scope>NUCLEOTIDE SEQUENCE [LARGE SCALE GENOMIC DNA]</scope>
    <source>
        <strain evidence="3 4">RR4-56</strain>
    </source>
</reference>
<gene>
    <name evidence="3" type="ORF">G5B40_10235</name>
</gene>
<organism evidence="3 4">
    <name type="scientific">Pikeienuella piscinae</name>
    <dbReference type="NCBI Taxonomy" id="2748098"/>
    <lineage>
        <taxon>Bacteria</taxon>
        <taxon>Pseudomonadati</taxon>
        <taxon>Pseudomonadota</taxon>
        <taxon>Alphaproteobacteria</taxon>
        <taxon>Rhodobacterales</taxon>
        <taxon>Paracoccaceae</taxon>
        <taxon>Pikeienuella</taxon>
    </lineage>
</organism>
<accession>A0A7L5BZV9</accession>
<protein>
    <submittedName>
        <fullName evidence="3">Xanthine dehydrogenase family protein molybdopterin-binding subunit</fullName>
    </submittedName>
</protein>
<evidence type="ECO:0000259" key="2">
    <source>
        <dbReference type="Pfam" id="PF20256"/>
    </source>
</evidence>
<dbReference type="PANTHER" id="PTHR47495">
    <property type="entry name" value="ALDEHYDE DEHYDROGENASE"/>
    <property type="match status" value="1"/>
</dbReference>
<dbReference type="EMBL" id="CP049056">
    <property type="protein sequence ID" value="QIE55796.1"/>
    <property type="molecule type" value="Genomic_DNA"/>
</dbReference>
<dbReference type="SUPFAM" id="SSF56003">
    <property type="entry name" value="Molybdenum cofactor-binding domain"/>
    <property type="match status" value="1"/>
</dbReference>
<dbReference type="AlphaFoldDB" id="A0A7L5BZV9"/>
<dbReference type="RefSeq" id="WP_165098179.1">
    <property type="nucleotide sequence ID" value="NZ_CP049056.1"/>
</dbReference>
<keyword evidence="1" id="KW-0175">Coiled coil</keyword>
<keyword evidence="4" id="KW-1185">Reference proteome</keyword>
<evidence type="ECO:0000313" key="3">
    <source>
        <dbReference type="EMBL" id="QIE55796.1"/>
    </source>
</evidence>
<dbReference type="KEGG" id="hdh:G5B40_10235"/>
<dbReference type="InterPro" id="IPR046867">
    <property type="entry name" value="AldOxase/xan_DH_MoCoBD2"/>
</dbReference>
<feature type="domain" description="Aldehyde oxidase/xanthine dehydrogenase second molybdopterin binding" evidence="2">
    <location>
        <begin position="4"/>
        <end position="268"/>
    </location>
</feature>
<dbReference type="InterPro" id="IPR037165">
    <property type="entry name" value="AldOxase/xan_DH_Mopterin-bd_sf"/>
</dbReference>
<dbReference type="PANTHER" id="PTHR47495:SF2">
    <property type="entry name" value="ALDEHYDE DEHYDROGENASE"/>
    <property type="match status" value="1"/>
</dbReference>
<name>A0A7L5BZV9_9RHOB</name>
<dbReference type="Gene3D" id="3.30.365.10">
    <property type="entry name" value="Aldehyde oxidase/xanthine dehydrogenase, molybdopterin binding domain"/>
    <property type="match status" value="2"/>
</dbReference>